<feature type="region of interest" description="Disordered" evidence="1">
    <location>
        <begin position="66"/>
        <end position="105"/>
    </location>
</feature>
<dbReference type="RefSeq" id="WP_366923178.1">
    <property type="nucleotide sequence ID" value="NZ_CP121694.1"/>
</dbReference>
<evidence type="ECO:0000313" key="2">
    <source>
        <dbReference type="EMBL" id="WRO20275.1"/>
    </source>
</evidence>
<name>A0AAU0UGY9_9FIRM</name>
<gene>
    <name evidence="2" type="ORF">MFMK1_000033</name>
</gene>
<evidence type="ECO:0000313" key="3">
    <source>
        <dbReference type="Proteomes" id="UP001329915"/>
    </source>
</evidence>
<reference evidence="2 3" key="1">
    <citation type="submission" date="2023-04" db="EMBL/GenBank/DDBJ databases">
        <authorList>
            <person name="Hsu D."/>
        </authorList>
    </citation>
    <scope>NUCLEOTIDE SEQUENCE [LARGE SCALE GENOMIC DNA]</scope>
    <source>
        <strain evidence="2 3">MK1</strain>
    </source>
</reference>
<dbReference type="EMBL" id="CP121694">
    <property type="protein sequence ID" value="WRO20275.1"/>
    <property type="molecule type" value="Genomic_DNA"/>
</dbReference>
<feature type="compositionally biased region" description="Polar residues" evidence="1">
    <location>
        <begin position="70"/>
        <end position="88"/>
    </location>
</feature>
<dbReference type="AlphaFoldDB" id="A0AAU0UGY9"/>
<sequence length="105" mass="11936">MALNNIARNSVRLMQELTTMPFRAAQDIWAGSNDEQSSTAGRNINRSLGIMEQLTSMPFQVALDLLEPNGRSQKQQQTSSEPHMQSQLYGEDREFHQNFPPQSKQ</sequence>
<protein>
    <submittedName>
        <fullName evidence="2">Uncharacterized protein</fullName>
    </submittedName>
</protein>
<keyword evidence="3" id="KW-1185">Reference proteome</keyword>
<accession>A0AAU0UGY9</accession>
<organism evidence="2 3">
    <name type="scientific">Metallumcola ferriviriculae</name>
    <dbReference type="NCBI Taxonomy" id="3039180"/>
    <lineage>
        <taxon>Bacteria</taxon>
        <taxon>Bacillati</taxon>
        <taxon>Bacillota</taxon>
        <taxon>Clostridia</taxon>
        <taxon>Neomoorellales</taxon>
        <taxon>Desulfitibacteraceae</taxon>
        <taxon>Metallumcola</taxon>
    </lineage>
</organism>
<proteinExistence type="predicted"/>
<dbReference type="Proteomes" id="UP001329915">
    <property type="component" value="Chromosome"/>
</dbReference>
<dbReference type="KEGG" id="dbc:MFMK1_000033"/>
<evidence type="ECO:0000256" key="1">
    <source>
        <dbReference type="SAM" id="MobiDB-lite"/>
    </source>
</evidence>